<dbReference type="Proteomes" id="UP000308038">
    <property type="component" value="Unassembled WGS sequence"/>
</dbReference>
<evidence type="ECO:0000259" key="1">
    <source>
        <dbReference type="Pfam" id="PF12146"/>
    </source>
</evidence>
<organism evidence="2 3">
    <name type="scientific">Sphingomonas olei</name>
    <dbReference type="NCBI Taxonomy" id="1886787"/>
    <lineage>
        <taxon>Bacteria</taxon>
        <taxon>Pseudomonadati</taxon>
        <taxon>Pseudomonadota</taxon>
        <taxon>Alphaproteobacteria</taxon>
        <taxon>Sphingomonadales</taxon>
        <taxon>Sphingomonadaceae</taxon>
        <taxon>Sphingomonas</taxon>
    </lineage>
</organism>
<proteinExistence type="predicted"/>
<evidence type="ECO:0000313" key="3">
    <source>
        <dbReference type="Proteomes" id="UP000308038"/>
    </source>
</evidence>
<dbReference type="SUPFAM" id="SSF53474">
    <property type="entry name" value="alpha/beta-Hydrolases"/>
    <property type="match status" value="1"/>
</dbReference>
<accession>A0ABY2QHU7</accession>
<dbReference type="InterPro" id="IPR022742">
    <property type="entry name" value="Hydrolase_4"/>
</dbReference>
<protein>
    <submittedName>
        <fullName evidence="2">Alpha/beta hydrolase</fullName>
    </submittedName>
</protein>
<reference evidence="2 3" key="1">
    <citation type="submission" date="2019-04" db="EMBL/GenBank/DDBJ databases">
        <title>Microbes associate with the intestines of laboratory mice.</title>
        <authorList>
            <person name="Navarre W."/>
            <person name="Wong E."/>
            <person name="Huang K.C."/>
            <person name="Tropini C."/>
            <person name="Ng K."/>
            <person name="Yu B."/>
        </authorList>
    </citation>
    <scope>NUCLEOTIDE SEQUENCE [LARGE SCALE GENOMIC DNA]</scope>
    <source>
        <strain evidence="2 3">NM83_B4-11</strain>
    </source>
</reference>
<dbReference type="InterPro" id="IPR051044">
    <property type="entry name" value="MAG_DAG_Lipase"/>
</dbReference>
<keyword evidence="3" id="KW-1185">Reference proteome</keyword>
<keyword evidence="2" id="KW-0378">Hydrolase</keyword>
<dbReference type="PANTHER" id="PTHR11614">
    <property type="entry name" value="PHOSPHOLIPASE-RELATED"/>
    <property type="match status" value="1"/>
</dbReference>
<comment type="caution">
    <text evidence="2">The sequence shown here is derived from an EMBL/GenBank/DDBJ whole genome shotgun (WGS) entry which is preliminary data.</text>
</comment>
<name>A0ABY2QHU7_9SPHN</name>
<dbReference type="RefSeq" id="WP_136451525.1">
    <property type="nucleotide sequence ID" value="NZ_SSTI01000006.1"/>
</dbReference>
<feature type="domain" description="Serine aminopeptidase S33" evidence="1">
    <location>
        <begin position="38"/>
        <end position="289"/>
    </location>
</feature>
<gene>
    <name evidence="2" type="ORF">E5988_09530</name>
</gene>
<evidence type="ECO:0000313" key="2">
    <source>
        <dbReference type="EMBL" id="THG39894.1"/>
    </source>
</evidence>
<dbReference type="GO" id="GO:0016787">
    <property type="term" value="F:hydrolase activity"/>
    <property type="evidence" value="ECO:0007669"/>
    <property type="project" value="UniProtKB-KW"/>
</dbReference>
<sequence length="308" mass="34326">MNTHPPIRRAIPDDATVSYWRAPDGWPLRRFDWPGSGRGAILFQTGRGDVFEKYLESFDHWHRAGWSVTALDWRGQGGSGRLSPNPHVGHVEDFAPLVDDLAAFWRSWDAPGPRIVMGHSMGGHLVLGALLDGVIDPAAAVLIAPMLGLRSPFPAHVAAWVARAMCRIGNPARAAWKANERPGSRFDRQQLLTADADRYADEQWWYQQVPELQLGPPSWRWLARAFASTLAQQNDPRLKTLTLPILMLVAEQDRLVDPRAALRVADRLPNVTVQRFGAESAHEILREADPVRNRALAAIDAFLDGQRG</sequence>
<dbReference type="Gene3D" id="3.40.50.1820">
    <property type="entry name" value="alpha/beta hydrolase"/>
    <property type="match status" value="1"/>
</dbReference>
<dbReference type="EMBL" id="SSTI01000006">
    <property type="protein sequence ID" value="THG39894.1"/>
    <property type="molecule type" value="Genomic_DNA"/>
</dbReference>
<dbReference type="Pfam" id="PF12146">
    <property type="entry name" value="Hydrolase_4"/>
    <property type="match status" value="1"/>
</dbReference>
<dbReference type="InterPro" id="IPR029058">
    <property type="entry name" value="AB_hydrolase_fold"/>
</dbReference>